<keyword evidence="3" id="KW-1185">Reference proteome</keyword>
<proteinExistence type="predicted"/>
<accession>A0A067JHD3</accession>
<protein>
    <submittedName>
        <fullName evidence="2">Uncharacterized protein</fullName>
    </submittedName>
</protein>
<reference evidence="2 3" key="1">
    <citation type="journal article" date="2014" name="PLoS ONE">
        <title>Global Analysis of Gene Expression Profiles in Physic Nut (Jatropha curcas L.) Seedlings Exposed to Salt Stress.</title>
        <authorList>
            <person name="Zhang L."/>
            <person name="Zhang C."/>
            <person name="Wu P."/>
            <person name="Chen Y."/>
            <person name="Li M."/>
            <person name="Jiang H."/>
            <person name="Wu G."/>
        </authorList>
    </citation>
    <scope>NUCLEOTIDE SEQUENCE [LARGE SCALE GENOMIC DNA]</scope>
    <source>
        <strain evidence="3">cv. GZQX0401</strain>
        <tissue evidence="2">Young leaves</tissue>
    </source>
</reference>
<gene>
    <name evidence="2" type="ORF">JCGZ_23179</name>
</gene>
<sequence>MERAAKLAAVILTMFLVLPAMEVEGARRLKEKVDYPQNYFGSFGGTGSVIPTPFGPTIALGPSGFCSFPGVGCVRVRPTLPGGAVGSPP</sequence>
<keyword evidence="1" id="KW-0732">Signal</keyword>
<dbReference type="AlphaFoldDB" id="A0A067JHD3"/>
<evidence type="ECO:0000313" key="2">
    <source>
        <dbReference type="EMBL" id="KDP23346.1"/>
    </source>
</evidence>
<feature type="signal peptide" evidence="1">
    <location>
        <begin position="1"/>
        <end position="25"/>
    </location>
</feature>
<dbReference type="EMBL" id="KK915213">
    <property type="protein sequence ID" value="KDP23346.1"/>
    <property type="molecule type" value="Genomic_DNA"/>
</dbReference>
<feature type="chain" id="PRO_5001638686" evidence="1">
    <location>
        <begin position="26"/>
        <end position="89"/>
    </location>
</feature>
<organism evidence="2 3">
    <name type="scientific">Jatropha curcas</name>
    <name type="common">Barbados nut</name>
    <dbReference type="NCBI Taxonomy" id="180498"/>
    <lineage>
        <taxon>Eukaryota</taxon>
        <taxon>Viridiplantae</taxon>
        <taxon>Streptophyta</taxon>
        <taxon>Embryophyta</taxon>
        <taxon>Tracheophyta</taxon>
        <taxon>Spermatophyta</taxon>
        <taxon>Magnoliopsida</taxon>
        <taxon>eudicotyledons</taxon>
        <taxon>Gunneridae</taxon>
        <taxon>Pentapetalae</taxon>
        <taxon>rosids</taxon>
        <taxon>fabids</taxon>
        <taxon>Malpighiales</taxon>
        <taxon>Euphorbiaceae</taxon>
        <taxon>Crotonoideae</taxon>
        <taxon>Jatropheae</taxon>
        <taxon>Jatropha</taxon>
    </lineage>
</organism>
<dbReference type="Proteomes" id="UP000027138">
    <property type="component" value="Unassembled WGS sequence"/>
</dbReference>
<dbReference type="OrthoDB" id="822663at2759"/>
<evidence type="ECO:0000256" key="1">
    <source>
        <dbReference type="SAM" id="SignalP"/>
    </source>
</evidence>
<evidence type="ECO:0000313" key="3">
    <source>
        <dbReference type="Proteomes" id="UP000027138"/>
    </source>
</evidence>
<name>A0A067JHD3_JATCU</name>